<dbReference type="RefSeq" id="WP_281465741.1">
    <property type="nucleotide sequence ID" value="NZ_CP124535.1"/>
</dbReference>
<evidence type="ECO:0000313" key="3">
    <source>
        <dbReference type="Proteomes" id="UP001230978"/>
    </source>
</evidence>
<keyword evidence="3" id="KW-1185">Reference proteome</keyword>
<reference evidence="2 3" key="1">
    <citation type="submission" date="2023-04" db="EMBL/GenBank/DDBJ databases">
        <title>YMD61, complete Genome.</title>
        <authorList>
            <person name="Zhang J."/>
        </authorList>
    </citation>
    <scope>NUCLEOTIDE SEQUENCE [LARGE SCALE GENOMIC DNA]</scope>
    <source>
        <strain evidence="2 3">YMD61</strain>
    </source>
</reference>
<evidence type="ECO:0000256" key="1">
    <source>
        <dbReference type="SAM" id="MobiDB-lite"/>
    </source>
</evidence>
<feature type="compositionally biased region" description="Basic and acidic residues" evidence="1">
    <location>
        <begin position="17"/>
        <end position="28"/>
    </location>
</feature>
<dbReference type="Gene3D" id="1.10.10.1400">
    <property type="entry name" value="Terminase, small subunit, N-terminal DNA-binding domain, HTH motif"/>
    <property type="match status" value="1"/>
</dbReference>
<gene>
    <name evidence="2" type="ORF">QF092_16925</name>
</gene>
<evidence type="ECO:0008006" key="4">
    <source>
        <dbReference type="Google" id="ProtNLM"/>
    </source>
</evidence>
<sequence>MARRYRASSTAFQRGRNPSEKNPADPLRREKHETFAKAFALIPNARAAAIEAGYPRPRAIRAAGRLLSVKAMWARIQYLQTRDAEVLTTQRLVQELHLKPKAALAKAIAQNPFTGETRVDLGRLTPSEVACLDFSTHSSDGVTRSGAGLKVNSSQGKALASVGRIITNPTYAPERRGKNSFADALVEIARRNESAAPIRTKMAGVDDDDF</sequence>
<evidence type="ECO:0000313" key="2">
    <source>
        <dbReference type="EMBL" id="WGV15913.1"/>
    </source>
</evidence>
<accession>A0ABY8Q4W2</accession>
<organism evidence="2 3">
    <name type="scientific">Fuscovulum ytuae</name>
    <dbReference type="NCBI Taxonomy" id="3042299"/>
    <lineage>
        <taxon>Bacteria</taxon>
        <taxon>Pseudomonadati</taxon>
        <taxon>Pseudomonadota</taxon>
        <taxon>Alphaproteobacteria</taxon>
        <taxon>Rhodobacterales</taxon>
        <taxon>Paracoccaceae</taxon>
        <taxon>Fuscovulum</taxon>
    </lineage>
</organism>
<dbReference type="InterPro" id="IPR038713">
    <property type="entry name" value="Terminase_Gp1_N_sf"/>
</dbReference>
<proteinExistence type="predicted"/>
<feature type="region of interest" description="Disordered" evidence="1">
    <location>
        <begin position="1"/>
        <end position="28"/>
    </location>
</feature>
<protein>
    <recommendedName>
        <fullName evidence="4">Terminase small subunit</fullName>
    </recommendedName>
</protein>
<dbReference type="Proteomes" id="UP001230978">
    <property type="component" value="Chromosome"/>
</dbReference>
<dbReference type="EMBL" id="CP124535">
    <property type="protein sequence ID" value="WGV15913.1"/>
    <property type="molecule type" value="Genomic_DNA"/>
</dbReference>
<name>A0ABY8Q4W2_9RHOB</name>